<proteinExistence type="predicted"/>
<dbReference type="PANTHER" id="PTHR34272:SF10">
    <property type="entry name" value="HYDROXYPROLINE-RICH GLYCOPROTEIN FAMILY PROTEIN"/>
    <property type="match status" value="1"/>
</dbReference>
<dbReference type="Proteomes" id="UP000823775">
    <property type="component" value="Unassembled WGS sequence"/>
</dbReference>
<feature type="region of interest" description="Disordered" evidence="1">
    <location>
        <begin position="155"/>
        <end position="182"/>
    </location>
</feature>
<dbReference type="EMBL" id="JACEIK010008299">
    <property type="protein sequence ID" value="MCE3051248.1"/>
    <property type="molecule type" value="Genomic_DNA"/>
</dbReference>
<accession>A0ABS8WK96</accession>
<feature type="region of interest" description="Disordered" evidence="1">
    <location>
        <begin position="108"/>
        <end position="141"/>
    </location>
</feature>
<reference evidence="3 4" key="1">
    <citation type="journal article" date="2021" name="BMC Genomics">
        <title>Datura genome reveals duplications of psychoactive alkaloid biosynthetic genes and high mutation rate following tissue culture.</title>
        <authorList>
            <person name="Rajewski A."/>
            <person name="Carter-House D."/>
            <person name="Stajich J."/>
            <person name="Litt A."/>
        </authorList>
    </citation>
    <scope>NUCLEOTIDE SEQUENCE [LARGE SCALE GENOMIC DNA]</scope>
    <source>
        <strain evidence="3">AR-01</strain>
    </source>
</reference>
<evidence type="ECO:0000256" key="1">
    <source>
        <dbReference type="SAM" id="MobiDB-lite"/>
    </source>
</evidence>
<dbReference type="InterPro" id="IPR055513">
    <property type="entry name" value="DUF7086"/>
</dbReference>
<feature type="compositionally biased region" description="Pro residues" evidence="1">
    <location>
        <begin position="118"/>
        <end position="141"/>
    </location>
</feature>
<keyword evidence="4" id="KW-1185">Reference proteome</keyword>
<organism evidence="3 4">
    <name type="scientific">Datura stramonium</name>
    <name type="common">Jimsonweed</name>
    <name type="synonym">Common thornapple</name>
    <dbReference type="NCBI Taxonomy" id="4076"/>
    <lineage>
        <taxon>Eukaryota</taxon>
        <taxon>Viridiplantae</taxon>
        <taxon>Streptophyta</taxon>
        <taxon>Embryophyta</taxon>
        <taxon>Tracheophyta</taxon>
        <taxon>Spermatophyta</taxon>
        <taxon>Magnoliopsida</taxon>
        <taxon>eudicotyledons</taxon>
        <taxon>Gunneridae</taxon>
        <taxon>Pentapetalae</taxon>
        <taxon>asterids</taxon>
        <taxon>lamiids</taxon>
        <taxon>Solanales</taxon>
        <taxon>Solanaceae</taxon>
        <taxon>Solanoideae</taxon>
        <taxon>Datureae</taxon>
        <taxon>Datura</taxon>
    </lineage>
</organism>
<name>A0ABS8WK96_DATST</name>
<dbReference type="Pfam" id="PF23324">
    <property type="entry name" value="DUF7086"/>
    <property type="match status" value="1"/>
</dbReference>
<comment type="caution">
    <text evidence="3">The sequence shown here is derived from an EMBL/GenBank/DDBJ whole genome shotgun (WGS) entry which is preliminary data.</text>
</comment>
<dbReference type="PANTHER" id="PTHR34272">
    <property type="entry name" value="EXPRESSED PROTEIN"/>
    <property type="match status" value="1"/>
</dbReference>
<gene>
    <name evidence="3" type="ORF">HAX54_049181</name>
</gene>
<feature type="domain" description="DUF7086" evidence="2">
    <location>
        <begin position="199"/>
        <end position="332"/>
    </location>
</feature>
<sequence length="340" mass="39211">MSRNSVRFDTVVWNELNSPERVVLFFLTWVSGEKAKKVVKTFIVSNEKPLNYKIISNTPSITSLVSFFFSFMNNQNNEEEINRKRKNFSTHEDDDDEELLTLSLMSFRPPTRPRISDLPPPLSSLPPPSLPPPPLPQTPMSPYLLPPPVTLLEAVPTQSMRKRRNSSSKAGAGNKEERSETVTPPFAWSTNRRATVHTLDYLFSKQLFKISGDVQCKRCERKYQIEFDLKEKFLEIGTYIAENKSAMHDRAPDIWMNPLLPTCQFCKQENSVKPIVSEDKNNINWLFLLLGRMLGCCTLEDLKYFCEHTKNHRTGAKDRVLYLTYLTLCKQLDPNGPFNR</sequence>
<evidence type="ECO:0000313" key="3">
    <source>
        <dbReference type="EMBL" id="MCE3051248.1"/>
    </source>
</evidence>
<evidence type="ECO:0000313" key="4">
    <source>
        <dbReference type="Proteomes" id="UP000823775"/>
    </source>
</evidence>
<protein>
    <recommendedName>
        <fullName evidence="2">DUF7086 domain-containing protein</fullName>
    </recommendedName>
</protein>
<evidence type="ECO:0000259" key="2">
    <source>
        <dbReference type="Pfam" id="PF23324"/>
    </source>
</evidence>